<evidence type="ECO:0000256" key="4">
    <source>
        <dbReference type="ARBA" id="ARBA00006109"/>
    </source>
</evidence>
<dbReference type="GO" id="GO:0051026">
    <property type="term" value="P:chiasma assembly"/>
    <property type="evidence" value="ECO:0007669"/>
    <property type="project" value="TreeGrafter"/>
</dbReference>
<keyword evidence="9" id="KW-0067">ATP-binding</keyword>
<keyword evidence="14" id="KW-0469">Meiosis</keyword>
<evidence type="ECO:0000256" key="7">
    <source>
        <dbReference type="ARBA" id="ARBA00022692"/>
    </source>
</evidence>
<keyword evidence="11" id="KW-0238">DNA-binding</keyword>
<dbReference type="SMART" id="SM00533">
    <property type="entry name" value="MUTSd"/>
    <property type="match status" value="1"/>
</dbReference>
<dbReference type="InterPro" id="IPR007696">
    <property type="entry name" value="DNA_mismatch_repair_MutS_core"/>
</dbReference>
<evidence type="ECO:0000256" key="5">
    <source>
        <dbReference type="ARBA" id="ARBA00006271"/>
    </source>
</evidence>
<comment type="similarity">
    <text evidence="4">Belongs to the membrane magnesium transporter (TC 1.A.67) family.</text>
</comment>
<sequence>MTWISKTITTFGLVLVAHACYSAQEHSALQSLRATSATLTTPSASTSLPLDISIETIVGLFIAVLGLVSGTPNLRPIEWRVWAGKIEREGEQGFLNSNGEVEKDFVGNPFRVLETRPGFVDIRSQRKAFAEWNNIGSESFPTICIWNTITANSTSVPGFQIYLSKKAFEQCQFVNGPFNSAYFLIPFGTLKNRAQSGSQLDSEPSVGFFSALLAASSTPYRHGGSSLIHPDDSEPDVVNEVIMAIDMKENGTIGCAYYVALDEALFLLQDIPLAGIELVEMLILHVEPTTVLVSIRGPDVLIEFLEAGAQDFMGNRNQEGGIRGAYILRTVGSVEFSYESAKSQLLALNFDSLRPQTMHFNTVTGNEAEAEVDMAGQRQGKLMRLATWIDLDSRFSIGCAGAVLGDIQRRKAAEYLPNDLDANFAFRVRSVEMFTLQNSMFINTDTMASLQILGTENHPNCVNEGDKSKSGAKESLSLYGLFHVLTHTAQGKIKLRQMFLRPTNDLDLIYERQQTIAVLLRLENSAGVGHVGKLLRKIKNIKPYLQQLKKGTSLSSGRVAIERGTWASLQKFCAYTIELREAIQKLQGAEGLSITARIINGIRQRDLIPVGELIAGTVDFQQSKESRRTCVMPGVSADLDELKRNYDGLESFLNEVAAHLITEIPEWAQQYVKNCIFYPQIGFLTVVSLDPETGRGNYEGEGLVDDLWERMFVTDGDIYYKNRRMKELDGQYGDLYCMIVDKEIEIIYELGIRILEYEEALDEASDLCGELDSLLALALGADKYKLTAPQLTTTNMIQIQGGRNLLQELVVPSFIPNGTLLLGGTGNEAEDETIVSDVMRDVPSLLVVTGPNHSGKSVYLKQVALIVYLAHIGSFVPADQACLGLTDRILTRIATRESVSRNESAFAIDLKQAAFSVNFATRRSLILVDEFGKGTNAMDGAGLVTALLSHFANLGGDAPRVLAATHFHEIFENDFLQSNPRLAFAHMDVHIDLETDDVDDQVTYLFRLRPGRSTSSFGSRCAAMNGVDAAVVERAEALILLQAHGEDLRAACARLSETETARLEEAEDDARGFLEIELDDAPRGTQQSGPSLREQLRGVMRSSSSLFSLH</sequence>
<dbReference type="Pfam" id="PF05192">
    <property type="entry name" value="MutS_III"/>
    <property type="match status" value="1"/>
</dbReference>
<evidence type="ECO:0000259" key="17">
    <source>
        <dbReference type="PROSITE" id="PS00486"/>
    </source>
</evidence>
<comment type="subcellular location">
    <subcellularLocation>
        <location evidence="3">Chromosome</location>
    </subcellularLocation>
    <subcellularLocation>
        <location evidence="2">Endomembrane system</location>
        <topology evidence="2">Multi-pass membrane protein</topology>
    </subcellularLocation>
    <subcellularLocation>
        <location evidence="1">Nucleus</location>
    </subcellularLocation>
</comment>
<dbReference type="AlphaFoldDB" id="A0A423WE62"/>
<keyword evidence="8" id="KW-0547">Nucleotide-binding</keyword>
<reference evidence="18 19" key="1">
    <citation type="submission" date="2015-09" db="EMBL/GenBank/DDBJ databases">
        <title>Host preference determinants of Valsa canker pathogens revealed by comparative genomics.</title>
        <authorList>
            <person name="Yin Z."/>
            <person name="Huang L."/>
        </authorList>
    </citation>
    <scope>NUCLEOTIDE SEQUENCE [LARGE SCALE GENOMIC DNA]</scope>
    <source>
        <strain evidence="18 19">YSFL</strain>
    </source>
</reference>
<dbReference type="InterPro" id="IPR036187">
    <property type="entry name" value="DNA_mismatch_repair_MutS_sf"/>
</dbReference>
<dbReference type="InterPro" id="IPR000432">
    <property type="entry name" value="DNA_mismatch_repair_MutS_C"/>
</dbReference>
<organism evidence="18 19">
    <name type="scientific">Cytospora chrysosperma</name>
    <name type="common">Cytospora canker fungus</name>
    <name type="synonym">Sphaeria chrysosperma</name>
    <dbReference type="NCBI Taxonomy" id="252740"/>
    <lineage>
        <taxon>Eukaryota</taxon>
        <taxon>Fungi</taxon>
        <taxon>Dikarya</taxon>
        <taxon>Ascomycota</taxon>
        <taxon>Pezizomycotina</taxon>
        <taxon>Sordariomycetes</taxon>
        <taxon>Sordariomycetidae</taxon>
        <taxon>Diaporthales</taxon>
        <taxon>Cytosporaceae</taxon>
        <taxon>Cytospora</taxon>
    </lineage>
</organism>
<evidence type="ECO:0000256" key="11">
    <source>
        <dbReference type="ARBA" id="ARBA00023125"/>
    </source>
</evidence>
<evidence type="ECO:0000256" key="10">
    <source>
        <dbReference type="ARBA" id="ARBA00022989"/>
    </source>
</evidence>
<dbReference type="Pfam" id="PF00488">
    <property type="entry name" value="MutS_V"/>
    <property type="match status" value="1"/>
</dbReference>
<evidence type="ECO:0000256" key="13">
    <source>
        <dbReference type="ARBA" id="ARBA00023242"/>
    </source>
</evidence>
<keyword evidence="10" id="KW-1133">Transmembrane helix</keyword>
<dbReference type="OrthoDB" id="29596at2759"/>
<evidence type="ECO:0000313" key="18">
    <source>
        <dbReference type="EMBL" id="ROW01672.1"/>
    </source>
</evidence>
<dbReference type="GO" id="GO:0012505">
    <property type="term" value="C:endomembrane system"/>
    <property type="evidence" value="ECO:0007669"/>
    <property type="project" value="UniProtKB-SubCell"/>
</dbReference>
<feature type="domain" description="DNA mismatch repair proteins mutS family" evidence="17">
    <location>
        <begin position="924"/>
        <end position="940"/>
    </location>
</feature>
<keyword evidence="19" id="KW-1185">Reference proteome</keyword>
<dbReference type="Proteomes" id="UP000284375">
    <property type="component" value="Unassembled WGS sequence"/>
</dbReference>
<dbReference type="GO" id="GO:0030983">
    <property type="term" value="F:mismatched DNA binding"/>
    <property type="evidence" value="ECO:0007669"/>
    <property type="project" value="InterPro"/>
</dbReference>
<dbReference type="Pfam" id="PF10270">
    <property type="entry name" value="MMgT"/>
    <property type="match status" value="1"/>
</dbReference>
<dbReference type="InterPro" id="IPR045076">
    <property type="entry name" value="MutS"/>
</dbReference>
<dbReference type="PROSITE" id="PS00486">
    <property type="entry name" value="DNA_MISMATCH_REPAIR_2"/>
    <property type="match status" value="1"/>
</dbReference>
<comment type="caution">
    <text evidence="18">The sequence shown here is derived from an EMBL/GenBank/DDBJ whole genome shotgun (WGS) entry which is preliminary data.</text>
</comment>
<dbReference type="Gene3D" id="3.40.50.300">
    <property type="entry name" value="P-loop containing nucleotide triphosphate hydrolases"/>
    <property type="match status" value="1"/>
</dbReference>
<evidence type="ECO:0000256" key="15">
    <source>
        <dbReference type="ARBA" id="ARBA00073549"/>
    </source>
</evidence>
<evidence type="ECO:0000256" key="16">
    <source>
        <dbReference type="ARBA" id="ARBA00077470"/>
    </source>
</evidence>
<evidence type="ECO:0000313" key="19">
    <source>
        <dbReference type="Proteomes" id="UP000284375"/>
    </source>
</evidence>
<keyword evidence="6" id="KW-0158">Chromosome</keyword>
<proteinExistence type="inferred from homology"/>
<evidence type="ECO:0000256" key="2">
    <source>
        <dbReference type="ARBA" id="ARBA00004127"/>
    </source>
</evidence>
<evidence type="ECO:0000256" key="1">
    <source>
        <dbReference type="ARBA" id="ARBA00004123"/>
    </source>
</evidence>
<dbReference type="GO" id="GO:0006298">
    <property type="term" value="P:mismatch repair"/>
    <property type="evidence" value="ECO:0007669"/>
    <property type="project" value="InterPro"/>
</dbReference>
<name>A0A423WE62_CYTCH</name>
<dbReference type="SUPFAM" id="SSF48334">
    <property type="entry name" value="DNA repair protein MutS, domain III"/>
    <property type="match status" value="1"/>
</dbReference>
<dbReference type="EMBL" id="LJZO01000006">
    <property type="protein sequence ID" value="ROW01672.1"/>
    <property type="molecule type" value="Genomic_DNA"/>
</dbReference>
<dbReference type="PANTHER" id="PTHR11361">
    <property type="entry name" value="DNA MISMATCH REPAIR PROTEIN MUTS FAMILY MEMBER"/>
    <property type="match status" value="1"/>
</dbReference>
<gene>
    <name evidence="18" type="ORF">VSDG_02217</name>
</gene>
<evidence type="ECO:0000256" key="14">
    <source>
        <dbReference type="ARBA" id="ARBA00023254"/>
    </source>
</evidence>
<protein>
    <recommendedName>
        <fullName evidence="15">DNA mismatch repair protein MSH5</fullName>
    </recommendedName>
    <alternativeName>
        <fullName evidence="16">MutS protein homolog 5</fullName>
    </alternativeName>
</protein>
<dbReference type="GO" id="GO:0005694">
    <property type="term" value="C:chromosome"/>
    <property type="evidence" value="ECO:0007669"/>
    <property type="project" value="UniProtKB-SubCell"/>
</dbReference>
<keyword evidence="7" id="KW-0812">Transmembrane</keyword>
<dbReference type="PANTHER" id="PTHR11361:SF20">
    <property type="entry name" value="MUTS PROTEIN HOMOLOG 5"/>
    <property type="match status" value="1"/>
</dbReference>
<dbReference type="GO" id="GO:0140664">
    <property type="term" value="F:ATP-dependent DNA damage sensor activity"/>
    <property type="evidence" value="ECO:0007669"/>
    <property type="project" value="InterPro"/>
</dbReference>
<evidence type="ECO:0000256" key="8">
    <source>
        <dbReference type="ARBA" id="ARBA00022741"/>
    </source>
</evidence>
<evidence type="ECO:0000256" key="9">
    <source>
        <dbReference type="ARBA" id="ARBA00022840"/>
    </source>
</evidence>
<evidence type="ECO:0000256" key="12">
    <source>
        <dbReference type="ARBA" id="ARBA00023136"/>
    </source>
</evidence>
<evidence type="ECO:0000256" key="3">
    <source>
        <dbReference type="ARBA" id="ARBA00004286"/>
    </source>
</evidence>
<dbReference type="GO" id="GO:0005634">
    <property type="term" value="C:nucleus"/>
    <property type="evidence" value="ECO:0007669"/>
    <property type="project" value="UniProtKB-SubCell"/>
</dbReference>
<evidence type="ECO:0000256" key="6">
    <source>
        <dbReference type="ARBA" id="ARBA00022454"/>
    </source>
</evidence>
<dbReference type="FunFam" id="3.40.50.300:FF:001067">
    <property type="entry name" value="DNA mismatch repair protein MSH5"/>
    <property type="match status" value="1"/>
</dbReference>
<dbReference type="SMART" id="SM00534">
    <property type="entry name" value="MUTSac"/>
    <property type="match status" value="1"/>
</dbReference>
<accession>A0A423WE62</accession>
<dbReference type="InterPro" id="IPR018937">
    <property type="entry name" value="MMgT"/>
</dbReference>
<keyword evidence="12" id="KW-0472">Membrane</keyword>
<comment type="similarity">
    <text evidence="5">Belongs to the DNA mismatch repair MutS family.</text>
</comment>
<dbReference type="SUPFAM" id="SSF52540">
    <property type="entry name" value="P-loop containing nucleoside triphosphate hydrolases"/>
    <property type="match status" value="1"/>
</dbReference>
<dbReference type="InterPro" id="IPR027417">
    <property type="entry name" value="P-loop_NTPase"/>
</dbReference>
<dbReference type="STRING" id="252740.A0A423WE62"/>
<dbReference type="Gene3D" id="1.10.1420.10">
    <property type="match status" value="1"/>
</dbReference>
<keyword evidence="13" id="KW-0539">Nucleus</keyword>
<dbReference type="CDD" id="cd03281">
    <property type="entry name" value="ABC_MSH5_euk"/>
    <property type="match status" value="1"/>
</dbReference>
<dbReference type="GO" id="GO:0005524">
    <property type="term" value="F:ATP binding"/>
    <property type="evidence" value="ECO:0007669"/>
    <property type="project" value="UniProtKB-KW"/>
</dbReference>